<dbReference type="EMBL" id="LR134334">
    <property type="protein sequence ID" value="VEF71807.1"/>
    <property type="molecule type" value="Genomic_DNA"/>
</dbReference>
<dbReference type="PROSITE" id="PS51257">
    <property type="entry name" value="PROKAR_LIPOPROTEIN"/>
    <property type="match status" value="1"/>
</dbReference>
<evidence type="ECO:0000313" key="1">
    <source>
        <dbReference type="EMBL" id="VEF71807.1"/>
    </source>
</evidence>
<organism evidence="1 2">
    <name type="scientific">Pseudomonas chlororaphis</name>
    <dbReference type="NCBI Taxonomy" id="587753"/>
    <lineage>
        <taxon>Bacteria</taxon>
        <taxon>Pseudomonadati</taxon>
        <taxon>Pseudomonadota</taxon>
        <taxon>Gammaproteobacteria</taxon>
        <taxon>Pseudomonadales</taxon>
        <taxon>Pseudomonadaceae</taxon>
        <taxon>Pseudomonas</taxon>
    </lineage>
</organism>
<evidence type="ECO:0008006" key="3">
    <source>
        <dbReference type="Google" id="ProtNLM"/>
    </source>
</evidence>
<gene>
    <name evidence="1" type="ORF">NCTC7357_00039</name>
</gene>
<name>A0AAX3FM15_9PSED</name>
<dbReference type="AlphaFoldDB" id="A0AAX3FM15"/>
<sequence length="182" mass="19849">MSEPSKSSKECLMKKIICAAMSVLAISGCSSELFITEDPLKGLPIHEPELVKIITTTQYEPSPTAKDKSLATTICATKSTKEDFKFLPLGRTRYVNFEPSHFGKGEFKIEYSDSGATKSISLNSDPSAPIEAASGFLSTVLPYLGKPQFQAALVDSAEDLRQENCLIKTSTIKLEKMTIDES</sequence>
<reference evidence="1 2" key="1">
    <citation type="submission" date="2018-12" db="EMBL/GenBank/DDBJ databases">
        <authorList>
            <consortium name="Pathogen Informatics"/>
        </authorList>
    </citation>
    <scope>NUCLEOTIDE SEQUENCE [LARGE SCALE GENOMIC DNA]</scope>
    <source>
        <strain evidence="1 2">NCTC7357</strain>
    </source>
</reference>
<protein>
    <recommendedName>
        <fullName evidence="3">Lipoprotein</fullName>
    </recommendedName>
</protein>
<evidence type="ECO:0000313" key="2">
    <source>
        <dbReference type="Proteomes" id="UP000277437"/>
    </source>
</evidence>
<proteinExistence type="predicted"/>
<dbReference type="Proteomes" id="UP000277437">
    <property type="component" value="Chromosome"/>
</dbReference>
<accession>A0AAX3FM15</accession>